<proteinExistence type="predicted"/>
<dbReference type="AlphaFoldDB" id="A0A6J4V991"/>
<gene>
    <name evidence="2" type="ORF">AVDCRST_MAG19-2952</name>
</gene>
<feature type="compositionally biased region" description="Basic residues" evidence="1">
    <location>
        <begin position="72"/>
        <end position="81"/>
    </location>
</feature>
<reference evidence="2" key="1">
    <citation type="submission" date="2020-02" db="EMBL/GenBank/DDBJ databases">
        <authorList>
            <person name="Meier V. D."/>
        </authorList>
    </citation>
    <scope>NUCLEOTIDE SEQUENCE</scope>
    <source>
        <strain evidence="2">AVDCRST_MAG19</strain>
    </source>
</reference>
<accession>A0A6J4V991</accession>
<evidence type="ECO:0000313" key="2">
    <source>
        <dbReference type="EMBL" id="CAA9572617.1"/>
    </source>
</evidence>
<evidence type="ECO:0000256" key="1">
    <source>
        <dbReference type="SAM" id="MobiDB-lite"/>
    </source>
</evidence>
<feature type="region of interest" description="Disordered" evidence="1">
    <location>
        <begin position="1"/>
        <end position="109"/>
    </location>
</feature>
<organism evidence="2">
    <name type="scientific">uncultured Thermomicrobiales bacterium</name>
    <dbReference type="NCBI Taxonomy" id="1645740"/>
    <lineage>
        <taxon>Bacteria</taxon>
        <taxon>Pseudomonadati</taxon>
        <taxon>Thermomicrobiota</taxon>
        <taxon>Thermomicrobia</taxon>
        <taxon>Thermomicrobiales</taxon>
        <taxon>environmental samples</taxon>
    </lineage>
</organism>
<feature type="non-terminal residue" evidence="2">
    <location>
        <position position="1"/>
    </location>
</feature>
<name>A0A6J4V991_9BACT</name>
<sequence>CARLAGTPASPSPRPSTPGDAGATAIDRVLHKPPSLPAERRFARRRPPPISARLTAHPTVPSVAMTIGAARPHGRRIRARRSCPSAPPGRSPSRSPTSTDPFPAPYRDV</sequence>
<feature type="compositionally biased region" description="Low complexity" evidence="1">
    <location>
        <begin position="91"/>
        <end position="101"/>
    </location>
</feature>
<protein>
    <submittedName>
        <fullName evidence="2">Uncharacterized protein</fullName>
    </submittedName>
</protein>
<feature type="non-terminal residue" evidence="2">
    <location>
        <position position="109"/>
    </location>
</feature>
<dbReference type="EMBL" id="CADCWL010000152">
    <property type="protein sequence ID" value="CAA9572617.1"/>
    <property type="molecule type" value="Genomic_DNA"/>
</dbReference>